<feature type="transmembrane region" description="Helical" evidence="2">
    <location>
        <begin position="132"/>
        <end position="150"/>
    </location>
</feature>
<dbReference type="EMBL" id="CP136890">
    <property type="protein sequence ID" value="WOK94301.1"/>
    <property type="molecule type" value="Genomic_DNA"/>
</dbReference>
<sequence>MYRYSSSLRPPSFCSSFLETSPRRRRREAQPYEGKERQRRTKNVGEMDGRPLRLLLRARDVLHQQVVSEPLIKLRIALTLTGINCDPFRHGRFWAGQYSSSQVISARSREQELQIVAEDCASKTVRIDFMRWILVLICVFPDAFDFFIWSQRPAQDEDVMGEVTRTHEAIQSLDKTISTLQMELAAKRSAKELIHADDTLMMAGSGQQKKKAFVVIGINTAFSSRKRRDSVRETWMPQVLHQKVYLIRLSILRTLNIMIFSGWIILKVTMNFLQKQKYFLPPLLPFGMLNFLSR</sequence>
<evidence type="ECO:0000259" key="3">
    <source>
        <dbReference type="Pfam" id="PF13334"/>
    </source>
</evidence>
<feature type="domain" description="DUF4094" evidence="3">
    <location>
        <begin position="154"/>
        <end position="190"/>
    </location>
</feature>
<name>A0AAQ3JT25_9LILI</name>
<keyword evidence="2" id="KW-0472">Membrane</keyword>
<dbReference type="Proteomes" id="UP001327560">
    <property type="component" value="Chromosome 1"/>
</dbReference>
<feature type="region of interest" description="Disordered" evidence="1">
    <location>
        <begin position="17"/>
        <end position="43"/>
    </location>
</feature>
<keyword evidence="2" id="KW-1133">Transmembrane helix</keyword>
<dbReference type="Pfam" id="PF13334">
    <property type="entry name" value="DUF4094"/>
    <property type="match status" value="1"/>
</dbReference>
<evidence type="ECO:0000256" key="2">
    <source>
        <dbReference type="SAM" id="Phobius"/>
    </source>
</evidence>
<keyword evidence="5" id="KW-1185">Reference proteome</keyword>
<feature type="transmembrane region" description="Helical" evidence="2">
    <location>
        <begin position="245"/>
        <end position="266"/>
    </location>
</feature>
<evidence type="ECO:0000256" key="1">
    <source>
        <dbReference type="SAM" id="MobiDB-lite"/>
    </source>
</evidence>
<dbReference type="AlphaFoldDB" id="A0AAQ3JT25"/>
<proteinExistence type="predicted"/>
<dbReference type="InterPro" id="IPR025298">
    <property type="entry name" value="DUF4094"/>
</dbReference>
<reference evidence="4 5" key="1">
    <citation type="submission" date="2023-10" db="EMBL/GenBank/DDBJ databases">
        <title>Chromosome-scale genome assembly provides insights into flower coloration mechanisms of Canna indica.</title>
        <authorList>
            <person name="Li C."/>
        </authorList>
    </citation>
    <scope>NUCLEOTIDE SEQUENCE [LARGE SCALE GENOMIC DNA]</scope>
    <source>
        <tissue evidence="4">Flower</tissue>
    </source>
</reference>
<protein>
    <submittedName>
        <fullName evidence="4">Beta-1,3-galactosyltransferase 7-like isoform X1</fullName>
    </submittedName>
</protein>
<keyword evidence="2" id="KW-0812">Transmembrane</keyword>
<evidence type="ECO:0000313" key="5">
    <source>
        <dbReference type="Proteomes" id="UP001327560"/>
    </source>
</evidence>
<accession>A0AAQ3JT25</accession>
<gene>
    <name evidence="4" type="ORF">Cni_G03003</name>
</gene>
<organism evidence="4 5">
    <name type="scientific">Canna indica</name>
    <name type="common">Indian-shot</name>
    <dbReference type="NCBI Taxonomy" id="4628"/>
    <lineage>
        <taxon>Eukaryota</taxon>
        <taxon>Viridiplantae</taxon>
        <taxon>Streptophyta</taxon>
        <taxon>Embryophyta</taxon>
        <taxon>Tracheophyta</taxon>
        <taxon>Spermatophyta</taxon>
        <taxon>Magnoliopsida</taxon>
        <taxon>Liliopsida</taxon>
        <taxon>Zingiberales</taxon>
        <taxon>Cannaceae</taxon>
        <taxon>Canna</taxon>
    </lineage>
</organism>
<evidence type="ECO:0000313" key="4">
    <source>
        <dbReference type="EMBL" id="WOK94301.1"/>
    </source>
</evidence>